<comment type="caution">
    <text evidence="3">The sequence shown here is derived from an EMBL/GenBank/DDBJ whole genome shotgun (WGS) entry which is preliminary data.</text>
</comment>
<sequence length="257" mass="29577">MLQVKISMFCKIFFVTISLLLIERARADTITLSGDEWSPYLVEKPEVGGVVYDIVNTAFLREGHQVKWEFYPWARALFLARTGKVTGLADAWFSEERKKDFLFSDPFLINRLSFLKRRDEEITWDTYEDLTPYTIAQVNHAVVSAEFEKADYLKKHKVPTVTTALKLLLSGRVDLFGDDEINIMETMKKDLPEGLEMVDFVAKPIVTNKLYFISSRSRPDHIDVINIFNAGLAKLMTDGTYQKILDKHQMGRLTVLP</sequence>
<feature type="domain" description="Solute-binding protein family 3/N-terminal" evidence="2">
    <location>
        <begin position="29"/>
        <end position="252"/>
    </location>
</feature>
<organism evidence="3 4">
    <name type="scientific">Kiloniella antarctica</name>
    <dbReference type="NCBI Taxonomy" id="1550907"/>
    <lineage>
        <taxon>Bacteria</taxon>
        <taxon>Pseudomonadati</taxon>
        <taxon>Pseudomonadota</taxon>
        <taxon>Alphaproteobacteria</taxon>
        <taxon>Rhodospirillales</taxon>
        <taxon>Kiloniellaceae</taxon>
        <taxon>Kiloniella</taxon>
    </lineage>
</organism>
<dbReference type="Pfam" id="PF00497">
    <property type="entry name" value="SBP_bac_3"/>
    <property type="match status" value="1"/>
</dbReference>
<evidence type="ECO:0000313" key="3">
    <source>
        <dbReference type="EMBL" id="MFD2207055.1"/>
    </source>
</evidence>
<protein>
    <submittedName>
        <fullName evidence="3">Transporter substrate-binding domain-containing protein</fullName>
    </submittedName>
</protein>
<evidence type="ECO:0000259" key="2">
    <source>
        <dbReference type="SMART" id="SM00062"/>
    </source>
</evidence>
<keyword evidence="4" id="KW-1185">Reference proteome</keyword>
<keyword evidence="1" id="KW-0732">Signal</keyword>
<accession>A0ABW5BQ60</accession>
<name>A0ABW5BQ60_9PROT</name>
<dbReference type="RefSeq" id="WP_380253307.1">
    <property type="nucleotide sequence ID" value="NZ_JBHUII010000010.1"/>
</dbReference>
<dbReference type="EMBL" id="JBHUII010000010">
    <property type="protein sequence ID" value="MFD2207055.1"/>
    <property type="molecule type" value="Genomic_DNA"/>
</dbReference>
<evidence type="ECO:0000256" key="1">
    <source>
        <dbReference type="ARBA" id="ARBA00022729"/>
    </source>
</evidence>
<evidence type="ECO:0000313" key="4">
    <source>
        <dbReference type="Proteomes" id="UP001597294"/>
    </source>
</evidence>
<dbReference type="SMART" id="SM00062">
    <property type="entry name" value="PBPb"/>
    <property type="match status" value="1"/>
</dbReference>
<reference evidence="4" key="1">
    <citation type="journal article" date="2019" name="Int. J. Syst. Evol. Microbiol.">
        <title>The Global Catalogue of Microorganisms (GCM) 10K type strain sequencing project: providing services to taxonomists for standard genome sequencing and annotation.</title>
        <authorList>
            <consortium name="The Broad Institute Genomics Platform"/>
            <consortium name="The Broad Institute Genome Sequencing Center for Infectious Disease"/>
            <person name="Wu L."/>
            <person name="Ma J."/>
        </authorList>
    </citation>
    <scope>NUCLEOTIDE SEQUENCE [LARGE SCALE GENOMIC DNA]</scope>
    <source>
        <strain evidence="4">CGMCC 4.7192</strain>
    </source>
</reference>
<dbReference type="Proteomes" id="UP001597294">
    <property type="component" value="Unassembled WGS sequence"/>
</dbReference>
<dbReference type="Gene3D" id="3.40.190.10">
    <property type="entry name" value="Periplasmic binding protein-like II"/>
    <property type="match status" value="2"/>
</dbReference>
<gene>
    <name evidence="3" type="ORF">ACFSKO_15615</name>
</gene>
<dbReference type="InterPro" id="IPR001638">
    <property type="entry name" value="Solute-binding_3/MltF_N"/>
</dbReference>
<dbReference type="PANTHER" id="PTHR35936">
    <property type="entry name" value="MEMBRANE-BOUND LYTIC MUREIN TRANSGLYCOSYLASE F"/>
    <property type="match status" value="1"/>
</dbReference>
<proteinExistence type="predicted"/>
<dbReference type="PANTHER" id="PTHR35936:SF25">
    <property type="entry name" value="ABC TRANSPORTER SUBSTRATE-BINDING PROTEIN"/>
    <property type="match status" value="1"/>
</dbReference>
<dbReference type="SUPFAM" id="SSF53850">
    <property type="entry name" value="Periplasmic binding protein-like II"/>
    <property type="match status" value="1"/>
</dbReference>